<dbReference type="CDD" id="cd06433">
    <property type="entry name" value="GT_2_WfgS_like"/>
    <property type="match status" value="1"/>
</dbReference>
<feature type="domain" description="Glycosyltransferase 2-like" evidence="1">
    <location>
        <begin position="8"/>
        <end position="101"/>
    </location>
</feature>
<dbReference type="EMBL" id="FQWQ01000001">
    <property type="protein sequence ID" value="SHG57627.1"/>
    <property type="molecule type" value="Genomic_DNA"/>
</dbReference>
<dbReference type="Pfam" id="PF00535">
    <property type="entry name" value="Glycos_transf_2"/>
    <property type="match status" value="1"/>
</dbReference>
<dbReference type="STRING" id="947013.SAMN04488109_0904"/>
<evidence type="ECO:0000259" key="1">
    <source>
        <dbReference type="Pfam" id="PF00535"/>
    </source>
</evidence>
<dbReference type="PANTHER" id="PTHR22916:SF65">
    <property type="entry name" value="SLR1065 PROTEIN"/>
    <property type="match status" value="1"/>
</dbReference>
<dbReference type="InterPro" id="IPR029044">
    <property type="entry name" value="Nucleotide-diphossugar_trans"/>
</dbReference>
<evidence type="ECO:0000313" key="3">
    <source>
        <dbReference type="Proteomes" id="UP000184212"/>
    </source>
</evidence>
<dbReference type="Proteomes" id="UP000184212">
    <property type="component" value="Unassembled WGS sequence"/>
</dbReference>
<sequence length="296" mass="33881">MEKPLKISIVTASYNQGEFLERTISSVLSQGYANLEYIIIDGGSTDNSVEIIKKYAHHLAYWVSEKDDGMYDALNKGFARATGDVMGWLNSDDILLTGALFTVHEVFTTFPQVKWVTGMPVSIDERDRIISFQPVQAWSKIKIASGQYQWIQQESTYWRRELWEKSGARLDSSFSLAGDFELWARFFRYEKLFSVHIAMAGFRKRSQGQKSLEGIATYNQQVNAILKREQALLSGAEKRKVRIIRVTRALIDNLLPEKWKKRSAGVMRRLQEVTPVISRDRASNALIIQGETKRTT</sequence>
<dbReference type="RefSeq" id="WP_073131462.1">
    <property type="nucleotide sequence ID" value="NZ_FQWQ01000001.1"/>
</dbReference>
<protein>
    <submittedName>
        <fullName evidence="2">Glycosyltransferase involved in cell wall bisynthesis</fullName>
    </submittedName>
</protein>
<dbReference type="PANTHER" id="PTHR22916">
    <property type="entry name" value="GLYCOSYLTRANSFERASE"/>
    <property type="match status" value="1"/>
</dbReference>
<name>A0A1M5KXZ8_9BACT</name>
<dbReference type="OrthoDB" id="9788101at2"/>
<reference evidence="2 3" key="1">
    <citation type="submission" date="2016-11" db="EMBL/GenBank/DDBJ databases">
        <authorList>
            <person name="Jaros S."/>
            <person name="Januszkiewicz K."/>
            <person name="Wedrychowicz H."/>
        </authorList>
    </citation>
    <scope>NUCLEOTIDE SEQUENCE [LARGE SCALE GENOMIC DNA]</scope>
    <source>
        <strain evidence="2 3">DSM 24574</strain>
    </source>
</reference>
<dbReference type="GO" id="GO:0016758">
    <property type="term" value="F:hexosyltransferase activity"/>
    <property type="evidence" value="ECO:0007669"/>
    <property type="project" value="UniProtKB-ARBA"/>
</dbReference>
<evidence type="ECO:0000313" key="2">
    <source>
        <dbReference type="EMBL" id="SHG57627.1"/>
    </source>
</evidence>
<dbReference type="AlphaFoldDB" id="A0A1M5KXZ8"/>
<accession>A0A1M5KXZ8</accession>
<dbReference type="SUPFAM" id="SSF53448">
    <property type="entry name" value="Nucleotide-diphospho-sugar transferases"/>
    <property type="match status" value="1"/>
</dbReference>
<organism evidence="2 3">
    <name type="scientific">Chryseolinea serpens</name>
    <dbReference type="NCBI Taxonomy" id="947013"/>
    <lineage>
        <taxon>Bacteria</taxon>
        <taxon>Pseudomonadati</taxon>
        <taxon>Bacteroidota</taxon>
        <taxon>Cytophagia</taxon>
        <taxon>Cytophagales</taxon>
        <taxon>Fulvivirgaceae</taxon>
        <taxon>Chryseolinea</taxon>
    </lineage>
</organism>
<gene>
    <name evidence="2" type="ORF">SAMN04488109_0904</name>
</gene>
<dbReference type="InterPro" id="IPR001173">
    <property type="entry name" value="Glyco_trans_2-like"/>
</dbReference>
<keyword evidence="3" id="KW-1185">Reference proteome</keyword>
<dbReference type="Gene3D" id="3.90.550.10">
    <property type="entry name" value="Spore Coat Polysaccharide Biosynthesis Protein SpsA, Chain A"/>
    <property type="match status" value="1"/>
</dbReference>
<keyword evidence="2" id="KW-0808">Transferase</keyword>
<proteinExistence type="predicted"/>